<accession>A0A0F3IJ13</accession>
<dbReference type="Proteomes" id="UP000033684">
    <property type="component" value="Unassembled WGS sequence"/>
</dbReference>
<evidence type="ECO:0000256" key="1">
    <source>
        <dbReference type="SAM" id="Phobius"/>
    </source>
</evidence>
<dbReference type="Pfam" id="PF26314">
    <property type="entry name" value="MptA_B_family"/>
    <property type="match status" value="1"/>
</dbReference>
<feature type="transmembrane region" description="Helical" evidence="1">
    <location>
        <begin position="365"/>
        <end position="382"/>
    </location>
</feature>
<evidence type="ECO:0008006" key="4">
    <source>
        <dbReference type="Google" id="ProtNLM"/>
    </source>
</evidence>
<feature type="transmembrane region" description="Helical" evidence="1">
    <location>
        <begin position="218"/>
        <end position="237"/>
    </location>
</feature>
<dbReference type="PATRIC" id="fig|1632867.3.peg.2516"/>
<comment type="caution">
    <text evidence="2">The sequence shown here is derived from an EMBL/GenBank/DDBJ whole genome shotgun (WGS) entry which is preliminary data.</text>
</comment>
<sequence length="393" mass="43615">MALAFVSYFALAASTKHDHPIDAKEVLLGAALFRIIGCCGLPLFEDDYFRYLWDGYRFATSGSPYGIAPEAFFTDANIPKSWQSILGQINHPDIPTIYAPTFQYVFLAATLLAEGHVWVLQALLCLIDLWLIGNLLKLASPRQVLLYAWNPLVIKEIAMTAHPDGMLPALLIAAWLAGQQRQFVQAGLWLALAAAAKAAAWLLIPFWLAAFINKPRGWHMAMALALGFAVLYAPFWWQGATDAAGLKAFADGFEFNSALYGLLTLWLPPLPSKLLLGSLLLVVALAYGWRYWQQQTRALPRADGLLGGLLLVSPVINPWYLLWLLPFACIHRNPLAWAASALLLLAYVTGLNLDDPSLTPYQHPAWVRWVEFGCLILVWVGLHDKPLSRRISA</sequence>
<feature type="transmembrane region" description="Helical" evidence="1">
    <location>
        <begin position="274"/>
        <end position="292"/>
    </location>
</feature>
<dbReference type="EMBL" id="LAJX01000213">
    <property type="protein sequence ID" value="KJV05529.1"/>
    <property type="molecule type" value="Genomic_DNA"/>
</dbReference>
<keyword evidence="1" id="KW-0472">Membrane</keyword>
<feature type="transmembrane region" description="Helical" evidence="1">
    <location>
        <begin position="188"/>
        <end position="212"/>
    </location>
</feature>
<dbReference type="AlphaFoldDB" id="A0A0F3IJ13"/>
<feature type="transmembrane region" description="Helical" evidence="1">
    <location>
        <begin position="304"/>
        <end position="323"/>
    </location>
</feature>
<gene>
    <name evidence="2" type="ORF">VZ94_17540</name>
</gene>
<keyword evidence="1" id="KW-0812">Transmembrane</keyword>
<keyword evidence="3" id="KW-1185">Reference proteome</keyword>
<reference evidence="3" key="1">
    <citation type="submission" date="2015-03" db="EMBL/GenBank/DDBJ databases">
        <title>Draft genome sequence of a novel methanotroph (Sn10-6) isolated from flooded ricefield rhizosphere in India.</title>
        <authorList>
            <person name="Pandit P.S."/>
            <person name="Pore S.D."/>
            <person name="Arora P."/>
            <person name="Kapse N.G."/>
            <person name="Dhakephalkar P.K."/>
            <person name="Rahalkar M.C."/>
        </authorList>
    </citation>
    <scope>NUCLEOTIDE SEQUENCE [LARGE SCALE GENOMIC DNA]</scope>
    <source>
        <strain evidence="3">Sn10-6</strain>
    </source>
</reference>
<name>A0A0F3IJ13_9GAMM</name>
<keyword evidence="1" id="KW-1133">Transmembrane helix</keyword>
<protein>
    <recommendedName>
        <fullName evidence="4">DUF2029 domain-containing protein</fullName>
    </recommendedName>
</protein>
<proteinExistence type="predicted"/>
<reference evidence="2 3" key="2">
    <citation type="journal article" date="2016" name="Microb. Ecol.">
        <title>Genome Characteristics of a Novel Type I Methanotroph (Sn10-6) Isolated from a Flooded Indian Rice Field.</title>
        <authorList>
            <person name="Rahalkar M.C."/>
            <person name="Pandit P.S."/>
            <person name="Dhakephalkar P.K."/>
            <person name="Pore S."/>
            <person name="Arora P."/>
            <person name="Kapse N."/>
        </authorList>
    </citation>
    <scope>NUCLEOTIDE SEQUENCE [LARGE SCALE GENOMIC DNA]</scope>
    <source>
        <strain evidence="2 3">Sn10-6</strain>
    </source>
</reference>
<evidence type="ECO:0000313" key="2">
    <source>
        <dbReference type="EMBL" id="KJV05529.1"/>
    </source>
</evidence>
<organism evidence="2 3">
    <name type="scientific">Methylocucumis oryzae</name>
    <dbReference type="NCBI Taxonomy" id="1632867"/>
    <lineage>
        <taxon>Bacteria</taxon>
        <taxon>Pseudomonadati</taxon>
        <taxon>Pseudomonadota</taxon>
        <taxon>Gammaproteobacteria</taxon>
        <taxon>Methylococcales</taxon>
        <taxon>Methylococcaceae</taxon>
        <taxon>Methylocucumis</taxon>
    </lineage>
</organism>
<evidence type="ECO:0000313" key="3">
    <source>
        <dbReference type="Proteomes" id="UP000033684"/>
    </source>
</evidence>